<protein>
    <recommendedName>
        <fullName evidence="9">Copper-fist domain-containing protein</fullName>
    </recommendedName>
</protein>
<dbReference type="PROSITE" id="PS01119">
    <property type="entry name" value="COPPER_FIST_1"/>
    <property type="match status" value="1"/>
</dbReference>
<keyword evidence="5" id="KW-0805">Transcription regulation</keyword>
<dbReference type="GO" id="GO:0045944">
    <property type="term" value="P:positive regulation of transcription by RNA polymerase II"/>
    <property type="evidence" value="ECO:0007669"/>
    <property type="project" value="TreeGrafter"/>
</dbReference>
<proteinExistence type="predicted"/>
<evidence type="ECO:0000259" key="9">
    <source>
        <dbReference type="PROSITE" id="PS50073"/>
    </source>
</evidence>
<evidence type="ECO:0000256" key="5">
    <source>
        <dbReference type="ARBA" id="ARBA00023015"/>
    </source>
</evidence>
<dbReference type="Pfam" id="PF00649">
    <property type="entry name" value="Copper-fist"/>
    <property type="match status" value="1"/>
</dbReference>
<dbReference type="InterPro" id="IPR036395">
    <property type="entry name" value="Cu_fist_DNA-bd_dom_sf"/>
</dbReference>
<evidence type="ECO:0000256" key="2">
    <source>
        <dbReference type="ARBA" id="ARBA00022723"/>
    </source>
</evidence>
<dbReference type="Proteomes" id="UP000256601">
    <property type="component" value="Unassembled WGS sequence"/>
</dbReference>
<sequence length="458" mass="49050">MILVQGEKYACLNCIRGHRSSTCDHTNRPLVQVRRRGRPNHACQHRLAVIAEPTCSCGMTAVLVPEHSVAGIKEEDKKPGSSALKKTTKSVGIIRIGAHSKKIIDTSNGKVTVLDTPVNQFLKENPSGNCTCAASGLEPEEYFDRLKQKSSCCSKEEKPASNGCCSGNKVKKEEESLPSRMHGNGGHVASSHVGNNSHVNSSSPMNPSPAAAHINHSQNSTQALPGVNTIYQGPGVIQGQGQTQGQVNGYHYNSYYQQPSYMYNSAYYAGHTVQVQSEGHGMNGVNGHGHGIQLGLPGQSLPGQSLPGQSLPGQSIPQGVQGQSMAQGVPQGQNVQVMTQAQTMPQVQTQVQTPNQEVQIQMSQTNANSPMLGQIDPSFSQMWKGETPQEPAQPHVSADSGPEDRLTPEEFFDMYFAPTCSIPGQCGCGDGCQCKGCPTHDSQTELEGVSSGERFTWE</sequence>
<gene>
    <name evidence="11" type="ORF">B0I71DRAFT_6404</name>
    <name evidence="10" type="ORF">YALI1_E37419g</name>
</gene>
<dbReference type="FunFam" id="3.90.430.10:FF:000001">
    <property type="entry name" value="Copper fist DNA-binding protein"/>
    <property type="match status" value="1"/>
</dbReference>
<feature type="region of interest" description="Disordered" evidence="8">
    <location>
        <begin position="380"/>
        <end position="406"/>
    </location>
</feature>
<evidence type="ECO:0000313" key="11">
    <source>
        <dbReference type="EMBL" id="RDW24096.1"/>
    </source>
</evidence>
<evidence type="ECO:0000256" key="6">
    <source>
        <dbReference type="ARBA" id="ARBA00023163"/>
    </source>
</evidence>
<dbReference type="EMBL" id="CP017557">
    <property type="protein sequence ID" value="AOW06246.1"/>
    <property type="molecule type" value="Genomic_DNA"/>
</dbReference>
<dbReference type="PROSITE" id="PS50073">
    <property type="entry name" value="COPPER_FIST_2"/>
    <property type="match status" value="1"/>
</dbReference>
<dbReference type="GO" id="GO:0000978">
    <property type="term" value="F:RNA polymerase II cis-regulatory region sequence-specific DNA binding"/>
    <property type="evidence" value="ECO:0007669"/>
    <property type="project" value="TreeGrafter"/>
</dbReference>
<evidence type="ECO:0000256" key="8">
    <source>
        <dbReference type="SAM" id="MobiDB-lite"/>
    </source>
</evidence>
<dbReference type="SUPFAM" id="SSF57879">
    <property type="entry name" value="Zinc domain conserved in yeast copper-regulated transcription factors"/>
    <property type="match status" value="1"/>
</dbReference>
<dbReference type="eggNOG" id="ENOG502QQ0T">
    <property type="taxonomic scope" value="Eukaryota"/>
</dbReference>
<dbReference type="InterPro" id="IPR001083">
    <property type="entry name" value="Cu_fist_DNA-bd_dom"/>
</dbReference>
<evidence type="ECO:0000256" key="1">
    <source>
        <dbReference type="ARBA" id="ARBA00004123"/>
    </source>
</evidence>
<reference evidence="11 13" key="2">
    <citation type="submission" date="2018-07" db="EMBL/GenBank/DDBJ databases">
        <title>Draft Genome Assemblies for Five Robust Yarrowia lipolytica Strains Exhibiting High Lipid Production and Pentose Sugar Utilization and Sugar Alcohol Secretion from Undetoxified Lignocellulosic Biomass Hydrolysates.</title>
        <authorList>
            <consortium name="DOE Joint Genome Institute"/>
            <person name="Walker C."/>
            <person name="Ryu S."/>
            <person name="Na H."/>
            <person name="Zane M."/>
            <person name="LaButti K."/>
            <person name="Lipzen A."/>
            <person name="Haridas S."/>
            <person name="Barry K."/>
            <person name="Grigoriev I.V."/>
            <person name="Quarterman J."/>
            <person name="Slininger P."/>
            <person name="Dien B."/>
            <person name="Trinh C.T."/>
        </authorList>
    </citation>
    <scope>NUCLEOTIDE SEQUENCE [LARGE SCALE GENOMIC DNA]</scope>
    <source>
        <strain evidence="11 13">YB392</strain>
    </source>
</reference>
<dbReference type="SMART" id="SM01090">
    <property type="entry name" value="Copper-fist"/>
    <property type="match status" value="1"/>
</dbReference>
<dbReference type="InterPro" id="IPR051763">
    <property type="entry name" value="Copper_Homeo_Regul"/>
</dbReference>
<evidence type="ECO:0000313" key="13">
    <source>
        <dbReference type="Proteomes" id="UP000256601"/>
    </source>
</evidence>
<keyword evidence="6" id="KW-0804">Transcription</keyword>
<dbReference type="Proteomes" id="UP000182444">
    <property type="component" value="Chromosome 1E"/>
</dbReference>
<evidence type="ECO:0000256" key="3">
    <source>
        <dbReference type="ARBA" id="ARBA00022833"/>
    </source>
</evidence>
<dbReference type="RefSeq" id="XP_504648.1">
    <property type="nucleotide sequence ID" value="XM_504648.1"/>
</dbReference>
<dbReference type="GO" id="GO:0005507">
    <property type="term" value="F:copper ion binding"/>
    <property type="evidence" value="ECO:0007669"/>
    <property type="project" value="InterPro"/>
</dbReference>
<dbReference type="GO" id="GO:0005634">
    <property type="term" value="C:nucleus"/>
    <property type="evidence" value="ECO:0007669"/>
    <property type="project" value="UniProtKB-SubCell"/>
</dbReference>
<dbReference type="GeneID" id="2912872"/>
<evidence type="ECO:0000256" key="4">
    <source>
        <dbReference type="ARBA" id="ARBA00023008"/>
    </source>
</evidence>
<dbReference type="GO" id="GO:0006879">
    <property type="term" value="P:intracellular iron ion homeostasis"/>
    <property type="evidence" value="ECO:0007669"/>
    <property type="project" value="TreeGrafter"/>
</dbReference>
<keyword evidence="4" id="KW-0186">Copper</keyword>
<reference evidence="10 12" key="1">
    <citation type="journal article" date="2016" name="PLoS ONE">
        <title>Sequence Assembly of Yarrowia lipolytica Strain W29/CLIB89 Shows Transposable Element Diversity.</title>
        <authorList>
            <person name="Magnan C."/>
            <person name="Yu J."/>
            <person name="Chang I."/>
            <person name="Jahn E."/>
            <person name="Kanomata Y."/>
            <person name="Wu J."/>
            <person name="Zeller M."/>
            <person name="Oakes M."/>
            <person name="Baldi P."/>
            <person name="Sandmeyer S."/>
        </authorList>
    </citation>
    <scope>NUCLEOTIDE SEQUENCE [LARGE SCALE GENOMIC DNA]</scope>
    <source>
        <strain evidence="10">CLIB89</strain>
        <strain evidence="12">CLIB89(W29)</strain>
    </source>
</reference>
<dbReference type="SMART" id="SM00412">
    <property type="entry name" value="Cu_FIST"/>
    <property type="match status" value="1"/>
</dbReference>
<feature type="domain" description="Copper-fist" evidence="9">
    <location>
        <begin position="1"/>
        <end position="40"/>
    </location>
</feature>
<dbReference type="PRINTS" id="PR00617">
    <property type="entry name" value="COPPERFIST"/>
</dbReference>
<dbReference type="Gene3D" id="3.90.430.10">
    <property type="entry name" value="Copper fist DNA-binding domain"/>
    <property type="match status" value="1"/>
</dbReference>
<evidence type="ECO:0000313" key="12">
    <source>
        <dbReference type="Proteomes" id="UP000182444"/>
    </source>
</evidence>
<comment type="subcellular location">
    <subcellularLocation>
        <location evidence="1">Nucleus</location>
    </subcellularLocation>
</comment>
<keyword evidence="3" id="KW-0862">Zinc</keyword>
<dbReference type="AlphaFoldDB" id="A0A1D8NKT7"/>
<dbReference type="PANTHER" id="PTHR28088">
    <property type="entry name" value="TRANSCRIPTIONAL ACTIVATOR HAA1-RELATED"/>
    <property type="match status" value="1"/>
</dbReference>
<dbReference type="VEuPathDB" id="FungiDB:YALI0_E31669g"/>
<organism evidence="10 12">
    <name type="scientific">Yarrowia lipolytica</name>
    <name type="common">Candida lipolytica</name>
    <dbReference type="NCBI Taxonomy" id="4952"/>
    <lineage>
        <taxon>Eukaryota</taxon>
        <taxon>Fungi</taxon>
        <taxon>Dikarya</taxon>
        <taxon>Ascomycota</taxon>
        <taxon>Saccharomycotina</taxon>
        <taxon>Dipodascomycetes</taxon>
        <taxon>Dipodascales</taxon>
        <taxon>Dipodascales incertae sedis</taxon>
        <taxon>Yarrowia</taxon>
    </lineage>
</organism>
<evidence type="ECO:0000256" key="7">
    <source>
        <dbReference type="ARBA" id="ARBA00023242"/>
    </source>
</evidence>
<dbReference type="EMBL" id="KZ859050">
    <property type="protein sequence ID" value="RDW24096.1"/>
    <property type="molecule type" value="Genomic_DNA"/>
</dbReference>
<dbReference type="KEGG" id="yli:2912872"/>
<name>A0A1D8NKT7_YARLL</name>
<keyword evidence="7" id="KW-0539">Nucleus</keyword>
<dbReference type="GO" id="GO:0000981">
    <property type="term" value="F:DNA-binding transcription factor activity, RNA polymerase II-specific"/>
    <property type="evidence" value="ECO:0007669"/>
    <property type="project" value="TreeGrafter"/>
</dbReference>
<dbReference type="OrthoDB" id="5600085at2759"/>
<keyword evidence="2" id="KW-0479">Metal-binding</keyword>
<dbReference type="VEuPathDB" id="FungiDB:YALI1_E37419g"/>
<accession>A0A1D8NKT7</accession>
<dbReference type="GO" id="GO:0006878">
    <property type="term" value="P:intracellular copper ion homeostasis"/>
    <property type="evidence" value="ECO:0007669"/>
    <property type="project" value="TreeGrafter"/>
</dbReference>
<evidence type="ECO:0000313" key="10">
    <source>
        <dbReference type="EMBL" id="AOW06246.1"/>
    </source>
</evidence>
<dbReference type="PANTHER" id="PTHR28088:SF5">
    <property type="entry name" value="TRANSCRIPTIONAL ACTIVATOR HAA1-RELATED"/>
    <property type="match status" value="1"/>
</dbReference>